<proteinExistence type="predicted"/>
<feature type="transmembrane region" description="Helical" evidence="1">
    <location>
        <begin position="53"/>
        <end position="76"/>
    </location>
</feature>
<protein>
    <submittedName>
        <fullName evidence="2">Putative membrane protein</fullName>
    </submittedName>
</protein>
<organism evidence="2">
    <name type="scientific">uncultured marine group II/III euryarchaeote KM3_63_B12</name>
    <dbReference type="NCBI Taxonomy" id="1456474"/>
    <lineage>
        <taxon>Archaea</taxon>
        <taxon>Methanobacteriati</taxon>
        <taxon>Methanobacteriota</taxon>
        <taxon>environmental samples</taxon>
    </lineage>
</organism>
<dbReference type="AlphaFoldDB" id="A0A075HEJ7"/>
<feature type="transmembrane region" description="Helical" evidence="1">
    <location>
        <begin position="83"/>
        <end position="101"/>
    </location>
</feature>
<evidence type="ECO:0000256" key="1">
    <source>
        <dbReference type="SAM" id="Phobius"/>
    </source>
</evidence>
<dbReference type="GO" id="GO:0016020">
    <property type="term" value="C:membrane"/>
    <property type="evidence" value="ECO:0007669"/>
    <property type="project" value="UniProtKB-SubCell"/>
</dbReference>
<sequence length="162" mass="17520">MIITSSPPHILSGPGDDMDLRWLFALGGGLFFAYAGVLHFTDTSWFEPIVPPILGSATFWVLASGVVEIAVGICLILPRTRKIGGYASAALLVALYPANLYMWAYDVELGDGASLSPTGHVIRMFAQIGGIMLSLWIAEWKPGVRPSLNDLLESRFTHDGSQ</sequence>
<evidence type="ECO:0000313" key="2">
    <source>
        <dbReference type="EMBL" id="AIF13600.1"/>
    </source>
</evidence>
<accession>A0A075HEJ7</accession>
<dbReference type="PANTHER" id="PTHR36974:SF1">
    <property type="entry name" value="DOXX FAMILY MEMBRANE PROTEIN"/>
    <property type="match status" value="1"/>
</dbReference>
<keyword evidence="1" id="KW-1133">Transmembrane helix</keyword>
<keyword evidence="1" id="KW-0812">Transmembrane</keyword>
<keyword evidence="1" id="KW-0472">Membrane</keyword>
<reference evidence="2" key="1">
    <citation type="journal article" date="2014" name="Genome Biol. Evol.">
        <title>Pangenome evidence for extensive interdomain horizontal transfer affecting lineage core and shell genes in uncultured planktonic thaumarchaeota and euryarchaeota.</title>
        <authorList>
            <person name="Deschamps P."/>
            <person name="Zivanovic Y."/>
            <person name="Moreira D."/>
            <person name="Rodriguez-Valera F."/>
            <person name="Lopez-Garcia P."/>
        </authorList>
    </citation>
    <scope>NUCLEOTIDE SEQUENCE</scope>
</reference>
<feature type="transmembrane region" description="Helical" evidence="1">
    <location>
        <begin position="20"/>
        <end position="41"/>
    </location>
</feature>
<dbReference type="EMBL" id="KF900977">
    <property type="protein sequence ID" value="AIF13600.1"/>
    <property type="molecule type" value="Genomic_DNA"/>
</dbReference>
<feature type="transmembrane region" description="Helical" evidence="1">
    <location>
        <begin position="121"/>
        <end position="138"/>
    </location>
</feature>
<dbReference type="GO" id="GO:0030416">
    <property type="term" value="P:methylamine metabolic process"/>
    <property type="evidence" value="ECO:0007669"/>
    <property type="project" value="InterPro"/>
</dbReference>
<dbReference type="PANTHER" id="PTHR36974">
    <property type="entry name" value="MEMBRANE PROTEIN-RELATED"/>
    <property type="match status" value="1"/>
</dbReference>
<name>A0A075HEJ7_9EURY</name>